<dbReference type="GO" id="GO:0005737">
    <property type="term" value="C:cytoplasm"/>
    <property type="evidence" value="ECO:0007669"/>
    <property type="project" value="TreeGrafter"/>
</dbReference>
<accession>A0A6A6UNH4</accession>
<evidence type="ECO:0000256" key="2">
    <source>
        <dbReference type="ARBA" id="ARBA00022737"/>
    </source>
</evidence>
<evidence type="ECO:0000313" key="7">
    <source>
        <dbReference type="EMBL" id="KAF2673256.1"/>
    </source>
</evidence>
<dbReference type="Pfam" id="PF08660">
    <property type="entry name" value="Alg14"/>
    <property type="match status" value="1"/>
</dbReference>
<dbReference type="Gene3D" id="3.40.50.2000">
    <property type="entry name" value="Glycogen Phosphorylase B"/>
    <property type="match status" value="1"/>
</dbReference>
<feature type="domain" description="RCC1-like" evidence="6">
    <location>
        <begin position="21"/>
        <end position="425"/>
    </location>
</feature>
<evidence type="ECO:0000256" key="1">
    <source>
        <dbReference type="ARBA" id="ARBA00022658"/>
    </source>
</evidence>
<feature type="transmembrane region" description="Helical" evidence="5">
    <location>
        <begin position="551"/>
        <end position="569"/>
    </location>
</feature>
<dbReference type="InterPro" id="IPR009091">
    <property type="entry name" value="RCC1/BLIP-II"/>
</dbReference>
<reference evidence="7" key="1">
    <citation type="journal article" date="2020" name="Stud. Mycol.">
        <title>101 Dothideomycetes genomes: a test case for predicting lifestyles and emergence of pathogens.</title>
        <authorList>
            <person name="Haridas S."/>
            <person name="Albert R."/>
            <person name="Binder M."/>
            <person name="Bloem J."/>
            <person name="Labutti K."/>
            <person name="Salamov A."/>
            <person name="Andreopoulos B."/>
            <person name="Baker S."/>
            <person name="Barry K."/>
            <person name="Bills G."/>
            <person name="Bluhm B."/>
            <person name="Cannon C."/>
            <person name="Castanera R."/>
            <person name="Culley D."/>
            <person name="Daum C."/>
            <person name="Ezra D."/>
            <person name="Gonzalez J."/>
            <person name="Henrissat B."/>
            <person name="Kuo A."/>
            <person name="Liang C."/>
            <person name="Lipzen A."/>
            <person name="Lutzoni F."/>
            <person name="Magnuson J."/>
            <person name="Mondo S."/>
            <person name="Nolan M."/>
            <person name="Ohm R."/>
            <person name="Pangilinan J."/>
            <person name="Park H.-J."/>
            <person name="Ramirez L."/>
            <person name="Alfaro M."/>
            <person name="Sun H."/>
            <person name="Tritt A."/>
            <person name="Yoshinaga Y."/>
            <person name="Zwiers L.-H."/>
            <person name="Turgeon B."/>
            <person name="Goodwin S."/>
            <person name="Spatafora J."/>
            <person name="Crous P."/>
            <person name="Grigoriev I."/>
        </authorList>
    </citation>
    <scope>NUCLEOTIDE SEQUENCE</scope>
    <source>
        <strain evidence="7">CBS 115976</strain>
    </source>
</reference>
<gene>
    <name evidence="7" type="ORF">BT63DRAFT_451291</name>
</gene>
<dbReference type="PROSITE" id="PS00626">
    <property type="entry name" value="RCC1_2"/>
    <property type="match status" value="1"/>
</dbReference>
<feature type="repeat" description="RCC1" evidence="3">
    <location>
        <begin position="201"/>
        <end position="256"/>
    </location>
</feature>
<dbReference type="InterPro" id="IPR013969">
    <property type="entry name" value="Oligosacch_biosynth_Alg14"/>
</dbReference>
<keyword evidence="2" id="KW-0677">Repeat</keyword>
<dbReference type="PANTHER" id="PTHR45982:SF1">
    <property type="entry name" value="REGULATOR OF CHROMOSOME CONDENSATION"/>
    <property type="match status" value="1"/>
</dbReference>
<dbReference type="InterPro" id="IPR058923">
    <property type="entry name" value="RCC1-like_dom"/>
</dbReference>
<keyword evidence="5" id="KW-0812">Transmembrane</keyword>
<keyword evidence="1" id="KW-0344">Guanine-nucleotide releasing factor</keyword>
<sequence length="695" mass="73856">MKPKTKPPRILNKLPTEVYKLLVCGTGESGELGLGPNESKIITRPREIPTTGIIHLSSGPVHTTVVTQNGQIMNWGINDDSALGRNTSFSPSLSESTESDATDSLNPHESVPTLIPDASFPQNTIFVQSTSGQSCTFALTTTGLVYGWGTFHDNAGTLSFTIDADDKVVTKAQRPILIQHLKNIVSISAGNNFCLALDEKGAVFGWGIGQQSQLGKRLIGRRVEQSLIPSRIPLPPSKKMRSIHTTSNTAFAIDRDGSIWAWGLNNTCQTGIAPGTGEHEVVAPTKVSALANLNIVSIAGGANHTIGMTRAGEAYVWGAFAHGQTGLEASSLLQEDSQAIGRNEDGKPTYHTPKKLDLAGVIGVAAGSNHTMAFTQDGRLYTWGLNDSRQCGLGPLASNRIDRPTRIANTAVSSLEVVAGSAGASILLILLTTLIILTTRLLLILPPYRGPPLPRKRGSPTHLLVVLGSGGHTAEMLTMLGGLDTKAYTHRTYIVSAGDPISATKAAAFETTLVQRALQSNPKASAGELRALQGTYTIATVPRARKVHQSFLTAPYTCLLTLLATLRLLHAPPLVEPGKQGSAPGAPDLILTNGPATSAIVVYASLLLRFLGARGHVDTRIIYVESFARIESLSLTARCLGWAVDRLIVQWGELAGKMGGKAEYGGLLVMAALERGKSEKSRKFGNNEKDMSNTS</sequence>
<keyword evidence="8" id="KW-1185">Reference proteome</keyword>
<feature type="repeat" description="RCC1" evidence="3">
    <location>
        <begin position="19"/>
        <end position="69"/>
    </location>
</feature>
<evidence type="ECO:0000256" key="3">
    <source>
        <dbReference type="PROSITE-ProRule" id="PRU00235"/>
    </source>
</evidence>
<feature type="repeat" description="RCC1" evidence="3">
    <location>
        <begin position="312"/>
        <end position="377"/>
    </location>
</feature>
<dbReference type="Pfam" id="PF25390">
    <property type="entry name" value="WD40_RLD"/>
    <property type="match status" value="1"/>
</dbReference>
<dbReference type="SUPFAM" id="SSF50985">
    <property type="entry name" value="RCC1/BLIP-II"/>
    <property type="match status" value="1"/>
</dbReference>
<dbReference type="PROSITE" id="PS00625">
    <property type="entry name" value="RCC1_1"/>
    <property type="match status" value="1"/>
</dbReference>
<dbReference type="Gene3D" id="2.130.10.30">
    <property type="entry name" value="Regulator of chromosome condensation 1/beta-lactamase-inhibitor protein II"/>
    <property type="match status" value="1"/>
</dbReference>
<protein>
    <submittedName>
        <fullName evidence="7">RCC1/BLIP-II</fullName>
    </submittedName>
</protein>
<dbReference type="GO" id="GO:0005085">
    <property type="term" value="F:guanyl-nucleotide exchange factor activity"/>
    <property type="evidence" value="ECO:0007669"/>
    <property type="project" value="TreeGrafter"/>
</dbReference>
<dbReference type="PANTHER" id="PTHR45982">
    <property type="entry name" value="REGULATOR OF CHROMOSOME CONDENSATION"/>
    <property type="match status" value="1"/>
</dbReference>
<proteinExistence type="predicted"/>
<evidence type="ECO:0000256" key="5">
    <source>
        <dbReference type="SAM" id="Phobius"/>
    </source>
</evidence>
<feature type="transmembrane region" description="Helical" evidence="5">
    <location>
        <begin position="589"/>
        <end position="611"/>
    </location>
</feature>
<organism evidence="7 8">
    <name type="scientific">Microthyrium microscopicum</name>
    <dbReference type="NCBI Taxonomy" id="703497"/>
    <lineage>
        <taxon>Eukaryota</taxon>
        <taxon>Fungi</taxon>
        <taxon>Dikarya</taxon>
        <taxon>Ascomycota</taxon>
        <taxon>Pezizomycotina</taxon>
        <taxon>Dothideomycetes</taxon>
        <taxon>Dothideomycetes incertae sedis</taxon>
        <taxon>Microthyriales</taxon>
        <taxon>Microthyriaceae</taxon>
        <taxon>Microthyrium</taxon>
    </lineage>
</organism>
<name>A0A6A6UNH4_9PEZI</name>
<keyword evidence="5" id="KW-1133">Transmembrane helix</keyword>
<feature type="compositionally biased region" description="Low complexity" evidence="4">
    <location>
        <begin position="87"/>
        <end position="96"/>
    </location>
</feature>
<feature type="repeat" description="RCC1" evidence="3">
    <location>
        <begin position="143"/>
        <end position="200"/>
    </location>
</feature>
<dbReference type="InterPro" id="IPR000408">
    <property type="entry name" value="Reg_chr_condens"/>
</dbReference>
<feature type="region of interest" description="Disordered" evidence="4">
    <location>
        <begin position="86"/>
        <end position="109"/>
    </location>
</feature>
<dbReference type="PROSITE" id="PS50012">
    <property type="entry name" value="RCC1_3"/>
    <property type="match status" value="7"/>
</dbReference>
<dbReference type="Proteomes" id="UP000799302">
    <property type="component" value="Unassembled WGS sequence"/>
</dbReference>
<feature type="repeat" description="RCC1" evidence="3">
    <location>
        <begin position="378"/>
        <end position="433"/>
    </location>
</feature>
<evidence type="ECO:0000259" key="6">
    <source>
        <dbReference type="Pfam" id="PF25390"/>
    </source>
</evidence>
<dbReference type="PRINTS" id="PR00633">
    <property type="entry name" value="RCCNDNSATION"/>
</dbReference>
<evidence type="ECO:0000313" key="8">
    <source>
        <dbReference type="Proteomes" id="UP000799302"/>
    </source>
</evidence>
<dbReference type="OrthoDB" id="17098at2759"/>
<dbReference type="AlphaFoldDB" id="A0A6A6UNH4"/>
<evidence type="ECO:0000256" key="4">
    <source>
        <dbReference type="SAM" id="MobiDB-lite"/>
    </source>
</evidence>
<feature type="transmembrane region" description="Helical" evidence="5">
    <location>
        <begin position="422"/>
        <end position="445"/>
    </location>
</feature>
<dbReference type="GO" id="GO:0006488">
    <property type="term" value="P:dolichol-linked oligosaccharide biosynthetic process"/>
    <property type="evidence" value="ECO:0007669"/>
    <property type="project" value="InterPro"/>
</dbReference>
<dbReference type="EMBL" id="MU004231">
    <property type="protein sequence ID" value="KAF2673256.1"/>
    <property type="molecule type" value="Genomic_DNA"/>
</dbReference>
<feature type="repeat" description="RCC1" evidence="3">
    <location>
        <begin position="70"/>
        <end position="142"/>
    </location>
</feature>
<keyword evidence="5" id="KW-0472">Membrane</keyword>
<dbReference type="InterPro" id="IPR051553">
    <property type="entry name" value="Ran_GTPase-activating"/>
</dbReference>
<feature type="repeat" description="RCC1" evidence="3">
    <location>
        <begin position="257"/>
        <end position="311"/>
    </location>
</feature>